<dbReference type="Gene3D" id="1.10.3720.10">
    <property type="entry name" value="MetI-like"/>
    <property type="match status" value="1"/>
</dbReference>
<feature type="transmembrane region" description="Helical" evidence="7">
    <location>
        <begin position="21"/>
        <end position="42"/>
    </location>
</feature>
<dbReference type="EMBL" id="DRTT01000116">
    <property type="protein sequence ID" value="HHF98675.1"/>
    <property type="molecule type" value="Genomic_DNA"/>
</dbReference>
<evidence type="ECO:0000256" key="1">
    <source>
        <dbReference type="ARBA" id="ARBA00004651"/>
    </source>
</evidence>
<keyword evidence="2 7" id="KW-0813">Transport</keyword>
<sequence>MKKAVNRMISFIDNKFCYISTLPAFIVILLVVGFPTIFNIYISFFVRNILQRAIYFNGIENYTNLFQDPLFWRYLAHTAIYTGGSIGIGFTLSLCLALALNSGIKFRSAFIVAILLPWMTPFVAGCIMWRWVVHDVYGILNIALVQIKILEKNFFWLGNPVTAMLLLLWVDAWYRIPLSTLILFAGTQRIPVELYDAARVDGAGRWYCAKHITIPLIKPEILIALVIHSMFSFREFGIPFLFTGGGPGDSTETLALYIYKNANLFLRQGYAAALSVVMFIMITAFVIGYFKAIGRKV</sequence>
<protein>
    <submittedName>
        <fullName evidence="9">Sugar ABC transporter permease</fullName>
    </submittedName>
</protein>
<feature type="transmembrane region" description="Helical" evidence="7">
    <location>
        <begin position="74"/>
        <end position="98"/>
    </location>
</feature>
<comment type="caution">
    <text evidence="9">The sequence shown here is derived from an EMBL/GenBank/DDBJ whole genome shotgun (WGS) entry which is preliminary data.</text>
</comment>
<comment type="subcellular location">
    <subcellularLocation>
        <location evidence="1 7">Cell membrane</location>
        <topology evidence="1 7">Multi-pass membrane protein</topology>
    </subcellularLocation>
</comment>
<evidence type="ECO:0000256" key="2">
    <source>
        <dbReference type="ARBA" id="ARBA00022448"/>
    </source>
</evidence>
<comment type="similarity">
    <text evidence="7">Belongs to the binding-protein-dependent transport system permease family.</text>
</comment>
<dbReference type="CDD" id="cd06261">
    <property type="entry name" value="TM_PBP2"/>
    <property type="match status" value="1"/>
</dbReference>
<keyword evidence="3" id="KW-1003">Cell membrane</keyword>
<dbReference type="InterPro" id="IPR035906">
    <property type="entry name" value="MetI-like_sf"/>
</dbReference>
<dbReference type="PANTHER" id="PTHR43005:SF1">
    <property type="entry name" value="SPERMIDINE_PUTRESCINE TRANSPORT SYSTEM PERMEASE PROTEIN"/>
    <property type="match status" value="1"/>
</dbReference>
<dbReference type="GO" id="GO:0055085">
    <property type="term" value="P:transmembrane transport"/>
    <property type="evidence" value="ECO:0007669"/>
    <property type="project" value="InterPro"/>
</dbReference>
<organism evidence="9">
    <name type="scientific">Aerophobetes bacterium</name>
    <dbReference type="NCBI Taxonomy" id="2030807"/>
    <lineage>
        <taxon>Bacteria</taxon>
        <taxon>Candidatus Aerophobota</taxon>
    </lineage>
</organism>
<dbReference type="AlphaFoldDB" id="A0A7V5HZ97"/>
<evidence type="ECO:0000256" key="3">
    <source>
        <dbReference type="ARBA" id="ARBA00022475"/>
    </source>
</evidence>
<evidence type="ECO:0000256" key="5">
    <source>
        <dbReference type="ARBA" id="ARBA00022989"/>
    </source>
</evidence>
<evidence type="ECO:0000256" key="6">
    <source>
        <dbReference type="ARBA" id="ARBA00023136"/>
    </source>
</evidence>
<dbReference type="Proteomes" id="UP000886070">
    <property type="component" value="Unassembled WGS sequence"/>
</dbReference>
<reference evidence="9" key="1">
    <citation type="journal article" date="2020" name="mSystems">
        <title>Genome- and Community-Level Interaction Insights into Carbon Utilization and Element Cycling Functions of Hydrothermarchaeota in Hydrothermal Sediment.</title>
        <authorList>
            <person name="Zhou Z."/>
            <person name="Liu Y."/>
            <person name="Xu W."/>
            <person name="Pan J."/>
            <person name="Luo Z.H."/>
            <person name="Li M."/>
        </authorList>
    </citation>
    <scope>NUCLEOTIDE SEQUENCE [LARGE SCALE GENOMIC DNA]</scope>
    <source>
        <strain evidence="9">HyVt-92</strain>
    </source>
</reference>
<gene>
    <name evidence="9" type="ORF">ENL39_04230</name>
</gene>
<feature type="domain" description="ABC transmembrane type-1" evidence="8">
    <location>
        <begin position="75"/>
        <end position="291"/>
    </location>
</feature>
<evidence type="ECO:0000259" key="8">
    <source>
        <dbReference type="PROSITE" id="PS50928"/>
    </source>
</evidence>
<feature type="transmembrane region" description="Helical" evidence="7">
    <location>
        <begin position="153"/>
        <end position="174"/>
    </location>
</feature>
<keyword evidence="5 7" id="KW-1133">Transmembrane helix</keyword>
<name>A0A7V5HZ97_UNCAE</name>
<accession>A0A7V5HZ97</accession>
<proteinExistence type="inferred from homology"/>
<dbReference type="PANTHER" id="PTHR43005">
    <property type="entry name" value="BLR7065 PROTEIN"/>
    <property type="match status" value="1"/>
</dbReference>
<keyword evidence="4 7" id="KW-0812">Transmembrane</keyword>
<dbReference type="Pfam" id="PF00528">
    <property type="entry name" value="BPD_transp_1"/>
    <property type="match status" value="1"/>
</dbReference>
<evidence type="ECO:0000256" key="7">
    <source>
        <dbReference type="RuleBase" id="RU363032"/>
    </source>
</evidence>
<dbReference type="PROSITE" id="PS50928">
    <property type="entry name" value="ABC_TM1"/>
    <property type="match status" value="1"/>
</dbReference>
<dbReference type="InterPro" id="IPR000515">
    <property type="entry name" value="MetI-like"/>
</dbReference>
<evidence type="ECO:0000256" key="4">
    <source>
        <dbReference type="ARBA" id="ARBA00022692"/>
    </source>
</evidence>
<dbReference type="SUPFAM" id="SSF161098">
    <property type="entry name" value="MetI-like"/>
    <property type="match status" value="1"/>
</dbReference>
<evidence type="ECO:0000313" key="9">
    <source>
        <dbReference type="EMBL" id="HHF98675.1"/>
    </source>
</evidence>
<feature type="transmembrane region" description="Helical" evidence="7">
    <location>
        <begin position="110"/>
        <end position="133"/>
    </location>
</feature>
<feature type="transmembrane region" description="Helical" evidence="7">
    <location>
        <begin position="270"/>
        <end position="290"/>
    </location>
</feature>
<keyword evidence="6 7" id="KW-0472">Membrane</keyword>
<dbReference type="GO" id="GO:0005886">
    <property type="term" value="C:plasma membrane"/>
    <property type="evidence" value="ECO:0007669"/>
    <property type="project" value="UniProtKB-SubCell"/>
</dbReference>